<evidence type="ECO:0000256" key="5">
    <source>
        <dbReference type="ARBA" id="ARBA00022840"/>
    </source>
</evidence>
<dbReference type="PANTHER" id="PTHR43085">
    <property type="entry name" value="HEXOKINASE FAMILY MEMBER"/>
    <property type="match status" value="1"/>
</dbReference>
<dbReference type="Gene3D" id="3.40.1190.20">
    <property type="match status" value="1"/>
</dbReference>
<evidence type="ECO:0000256" key="1">
    <source>
        <dbReference type="ARBA" id="ARBA00010688"/>
    </source>
</evidence>
<reference evidence="7" key="1">
    <citation type="journal article" date="2014" name="Int. J. Syst. Evol. Microbiol.">
        <title>Complete genome of a new Firmicutes species belonging to the dominant human colonic microbiota ('Ruminococcus bicirculans') reveals two chromosomes and a selective capacity to utilize plant glucans.</title>
        <authorList>
            <consortium name="NISC Comparative Sequencing Program"/>
            <person name="Wegmann U."/>
            <person name="Louis P."/>
            <person name="Goesmann A."/>
            <person name="Henrissat B."/>
            <person name="Duncan S.H."/>
            <person name="Flint H.J."/>
        </authorList>
    </citation>
    <scope>NUCLEOTIDE SEQUENCE</scope>
    <source>
        <strain evidence="7">NBRC 103855</strain>
    </source>
</reference>
<evidence type="ECO:0000313" key="8">
    <source>
        <dbReference type="Proteomes" id="UP001161406"/>
    </source>
</evidence>
<dbReference type="InterPro" id="IPR050306">
    <property type="entry name" value="PfkB_Carbo_kinase"/>
</dbReference>
<dbReference type="RefSeq" id="WP_284391512.1">
    <property type="nucleotide sequence ID" value="NZ_BSNG01000001.1"/>
</dbReference>
<evidence type="ECO:0000256" key="2">
    <source>
        <dbReference type="ARBA" id="ARBA00022679"/>
    </source>
</evidence>
<accession>A0ABQ5UGT4</accession>
<feature type="domain" description="Carbohydrate kinase PfkB" evidence="6">
    <location>
        <begin position="1"/>
        <end position="299"/>
    </location>
</feature>
<dbReference type="SUPFAM" id="SSF53613">
    <property type="entry name" value="Ribokinase-like"/>
    <property type="match status" value="1"/>
</dbReference>
<dbReference type="GO" id="GO:0016301">
    <property type="term" value="F:kinase activity"/>
    <property type="evidence" value="ECO:0007669"/>
    <property type="project" value="UniProtKB-KW"/>
</dbReference>
<dbReference type="Pfam" id="PF00294">
    <property type="entry name" value="PfkB"/>
    <property type="match status" value="1"/>
</dbReference>
<evidence type="ECO:0000256" key="4">
    <source>
        <dbReference type="ARBA" id="ARBA00022777"/>
    </source>
</evidence>
<dbReference type="CDD" id="cd01166">
    <property type="entry name" value="KdgK"/>
    <property type="match status" value="1"/>
</dbReference>
<keyword evidence="3" id="KW-0547">Nucleotide-binding</keyword>
<dbReference type="InterPro" id="IPR011611">
    <property type="entry name" value="PfkB_dom"/>
</dbReference>
<dbReference type="PANTHER" id="PTHR43085:SF1">
    <property type="entry name" value="PSEUDOURIDINE KINASE-RELATED"/>
    <property type="match status" value="1"/>
</dbReference>
<sequence length="314" mass="33041">MTKVVTIGEIVVEIMAVAPGNGFREAIELVGPYPSGAPAIFIDQIAKQGQPCAMVSCVGNDDFGWLNIERLRQDGVDVSAIRVHEDAVTGSAFVRYRTDGQRDFVFNIKHSANGHIGLTDEARAVIASAGHLHVMGSSLVSPGIIEAVLFALEQVKARGGSVSFDPNIRKEMLDFAGLRAALDTVLAQTDLFMPSGAEVLLFSQETSEDAAAKDILARGVRAIVLKQGAAGARYLDGEQDLFVPAFVVEEIDPTGAGDAFGATFLAGWLAGLDAETNLRRANGAGALAVGRKGPMEGTSTRAELDAFLAQQVSA</sequence>
<keyword evidence="4 7" id="KW-0418">Kinase</keyword>
<dbReference type="EMBL" id="BSNG01000001">
    <property type="protein sequence ID" value="GLQ10686.1"/>
    <property type="molecule type" value="Genomic_DNA"/>
</dbReference>
<dbReference type="Proteomes" id="UP001161406">
    <property type="component" value="Unassembled WGS sequence"/>
</dbReference>
<dbReference type="InterPro" id="IPR029056">
    <property type="entry name" value="Ribokinase-like"/>
</dbReference>
<keyword evidence="2" id="KW-0808">Transferase</keyword>
<evidence type="ECO:0000259" key="6">
    <source>
        <dbReference type="Pfam" id="PF00294"/>
    </source>
</evidence>
<evidence type="ECO:0000256" key="3">
    <source>
        <dbReference type="ARBA" id="ARBA00022741"/>
    </source>
</evidence>
<protein>
    <submittedName>
        <fullName evidence="7">Sugar kinase</fullName>
    </submittedName>
</protein>
<organism evidence="7 8">
    <name type="scientific">Devosia yakushimensis</name>
    <dbReference type="NCBI Taxonomy" id="470028"/>
    <lineage>
        <taxon>Bacteria</taxon>
        <taxon>Pseudomonadati</taxon>
        <taxon>Pseudomonadota</taxon>
        <taxon>Alphaproteobacteria</taxon>
        <taxon>Hyphomicrobiales</taxon>
        <taxon>Devosiaceae</taxon>
        <taxon>Devosia</taxon>
    </lineage>
</organism>
<comment type="similarity">
    <text evidence="1">Belongs to the carbohydrate kinase PfkB family.</text>
</comment>
<gene>
    <name evidence="7" type="ORF">GCM10007913_26180</name>
</gene>
<keyword evidence="8" id="KW-1185">Reference proteome</keyword>
<name>A0ABQ5UGT4_9HYPH</name>
<comment type="caution">
    <text evidence="7">The sequence shown here is derived from an EMBL/GenBank/DDBJ whole genome shotgun (WGS) entry which is preliminary data.</text>
</comment>
<evidence type="ECO:0000313" key="7">
    <source>
        <dbReference type="EMBL" id="GLQ10686.1"/>
    </source>
</evidence>
<keyword evidence="5" id="KW-0067">ATP-binding</keyword>
<reference evidence="7" key="2">
    <citation type="submission" date="2023-01" db="EMBL/GenBank/DDBJ databases">
        <title>Draft genome sequence of Devosia yakushimensis strain NBRC 103855.</title>
        <authorList>
            <person name="Sun Q."/>
            <person name="Mori K."/>
        </authorList>
    </citation>
    <scope>NUCLEOTIDE SEQUENCE</scope>
    <source>
        <strain evidence="7">NBRC 103855</strain>
    </source>
</reference>
<proteinExistence type="inferred from homology"/>